<accession>A0AA47N3H8</accession>
<evidence type="ECO:0000256" key="1">
    <source>
        <dbReference type="SAM" id="Coils"/>
    </source>
</evidence>
<dbReference type="EMBL" id="JAOPHQ010001418">
    <property type="protein sequence ID" value="KAK0151204.1"/>
    <property type="molecule type" value="Genomic_DNA"/>
</dbReference>
<keyword evidence="3" id="KW-1185">Reference proteome</keyword>
<name>A0AA47N3H8_MERPO</name>
<keyword evidence="1" id="KW-0175">Coiled coil</keyword>
<reference evidence="2" key="1">
    <citation type="journal article" date="2023" name="Front. Mar. Sci.">
        <title>A new Merluccius polli reference genome to investigate the effects of global change in West African waters.</title>
        <authorList>
            <person name="Mateo J.L."/>
            <person name="Blanco-Fernandez C."/>
            <person name="Garcia-Vazquez E."/>
            <person name="Machado-Schiaffino G."/>
        </authorList>
    </citation>
    <scope>NUCLEOTIDE SEQUENCE</scope>
    <source>
        <strain evidence="2">C29</strain>
        <tissue evidence="2">Fin</tissue>
    </source>
</reference>
<evidence type="ECO:0000313" key="3">
    <source>
        <dbReference type="Proteomes" id="UP001174136"/>
    </source>
</evidence>
<comment type="caution">
    <text evidence="2">The sequence shown here is derived from an EMBL/GenBank/DDBJ whole genome shotgun (WGS) entry which is preliminary data.</text>
</comment>
<dbReference type="Proteomes" id="UP001174136">
    <property type="component" value="Unassembled WGS sequence"/>
</dbReference>
<dbReference type="AlphaFoldDB" id="A0AA47N3H8"/>
<sequence>MRQIRFFSSSSARLQTLEIKDQGGHCGLQERGGGHSLTINGTGVERVDNFKYLGVNIHKDQTWTSHTTTAAFTTCYGSCTSKGRKRLGRVRRIAQHITGCELPNLQELNTQRCLRKSLREEIQDSQNTRLQTEEQLFSLGHKSNLTICAISDY</sequence>
<feature type="coiled-coil region" evidence="1">
    <location>
        <begin position="108"/>
        <end position="135"/>
    </location>
</feature>
<protein>
    <submittedName>
        <fullName evidence="2">Uncharacterized protein</fullName>
    </submittedName>
</protein>
<proteinExistence type="predicted"/>
<organism evidence="2 3">
    <name type="scientific">Merluccius polli</name>
    <name type="common">Benguela hake</name>
    <name type="synonym">Merluccius cadenati</name>
    <dbReference type="NCBI Taxonomy" id="89951"/>
    <lineage>
        <taxon>Eukaryota</taxon>
        <taxon>Metazoa</taxon>
        <taxon>Chordata</taxon>
        <taxon>Craniata</taxon>
        <taxon>Vertebrata</taxon>
        <taxon>Euteleostomi</taxon>
        <taxon>Actinopterygii</taxon>
        <taxon>Neopterygii</taxon>
        <taxon>Teleostei</taxon>
        <taxon>Neoteleostei</taxon>
        <taxon>Acanthomorphata</taxon>
        <taxon>Zeiogadaria</taxon>
        <taxon>Gadariae</taxon>
        <taxon>Gadiformes</taxon>
        <taxon>Gadoidei</taxon>
        <taxon>Merlucciidae</taxon>
        <taxon>Merluccius</taxon>
    </lineage>
</organism>
<evidence type="ECO:0000313" key="2">
    <source>
        <dbReference type="EMBL" id="KAK0151204.1"/>
    </source>
</evidence>
<gene>
    <name evidence="2" type="ORF">N1851_007684</name>
</gene>